<feature type="region of interest" description="Disordered" evidence="1">
    <location>
        <begin position="1"/>
        <end position="76"/>
    </location>
</feature>
<feature type="compositionally biased region" description="Low complexity" evidence="1">
    <location>
        <begin position="60"/>
        <end position="70"/>
    </location>
</feature>
<evidence type="ECO:0000313" key="2">
    <source>
        <dbReference type="EMBL" id="NEC83372.1"/>
    </source>
</evidence>
<dbReference type="AlphaFoldDB" id="A0A6G3UA03"/>
<sequence>SVDAEALRRRLGGFHRGAEAGYRDVEAEISEQTGPHRAPSAAAPQPARARDAADTGGTGAAATEEATGGTVEEASS</sequence>
<name>A0A6G3UA03_9ACTN</name>
<dbReference type="EMBL" id="JAAGMU010001534">
    <property type="protein sequence ID" value="NEC83372.1"/>
    <property type="molecule type" value="Genomic_DNA"/>
</dbReference>
<gene>
    <name evidence="2" type="ORF">G3I38_30050</name>
</gene>
<feature type="compositionally biased region" description="Low complexity" evidence="1">
    <location>
        <begin position="37"/>
        <end position="47"/>
    </location>
</feature>
<evidence type="ECO:0000256" key="1">
    <source>
        <dbReference type="SAM" id="MobiDB-lite"/>
    </source>
</evidence>
<dbReference type="RefSeq" id="WP_164338476.1">
    <property type="nucleotide sequence ID" value="NZ_JAAGMU010001534.1"/>
</dbReference>
<proteinExistence type="predicted"/>
<feature type="non-terminal residue" evidence="2">
    <location>
        <position position="1"/>
    </location>
</feature>
<organism evidence="2">
    <name type="scientific">Streptomyces sp. SID7958</name>
    <dbReference type="NCBI Taxonomy" id="2706093"/>
    <lineage>
        <taxon>Bacteria</taxon>
        <taxon>Bacillati</taxon>
        <taxon>Actinomycetota</taxon>
        <taxon>Actinomycetes</taxon>
        <taxon>Kitasatosporales</taxon>
        <taxon>Streptomycetaceae</taxon>
        <taxon>Streptomyces</taxon>
    </lineage>
</organism>
<accession>A0A6G3UA03</accession>
<reference evidence="2" key="1">
    <citation type="submission" date="2020-01" db="EMBL/GenBank/DDBJ databases">
        <title>Insect and environment-associated Actinomycetes.</title>
        <authorList>
            <person name="Currrie C."/>
            <person name="Chevrette M."/>
            <person name="Carlson C."/>
            <person name="Stubbendieck R."/>
            <person name="Wendt-Pienkowski E."/>
        </authorList>
    </citation>
    <scope>NUCLEOTIDE SEQUENCE</scope>
    <source>
        <strain evidence="2">SID7958</strain>
    </source>
</reference>
<feature type="compositionally biased region" description="Basic and acidic residues" evidence="1">
    <location>
        <begin position="16"/>
        <end position="26"/>
    </location>
</feature>
<comment type="caution">
    <text evidence="2">The sequence shown here is derived from an EMBL/GenBank/DDBJ whole genome shotgun (WGS) entry which is preliminary data.</text>
</comment>
<protein>
    <submittedName>
        <fullName evidence="2">Uncharacterized protein</fullName>
    </submittedName>
</protein>